<protein>
    <recommendedName>
        <fullName evidence="9">Pyrrolidone-carboxylate peptidase</fullName>
        <ecNumber evidence="9">3.4.19.3</ecNumber>
    </recommendedName>
    <alternativeName>
        <fullName evidence="9">5-oxoprolyl-peptidase</fullName>
    </alternativeName>
    <alternativeName>
        <fullName evidence="9">Pyroglutamyl-peptidase I</fullName>
        <shortName evidence="9">PGP-I</shortName>
        <shortName evidence="9">Pyrase</shortName>
    </alternativeName>
</protein>
<evidence type="ECO:0000256" key="6">
    <source>
        <dbReference type="ARBA" id="ARBA00022670"/>
    </source>
</evidence>
<dbReference type="InterPro" id="IPR033694">
    <property type="entry name" value="PGPEP1_Cys_AS"/>
</dbReference>
<feature type="active site" evidence="9 10">
    <location>
        <position position="80"/>
    </location>
</feature>
<comment type="function">
    <text evidence="2 9">Removes 5-oxoproline from various penultimate amino acid residues except L-proline.</text>
</comment>
<feature type="active site" evidence="9">
    <location>
        <position position="165"/>
    </location>
</feature>
<feature type="active site" evidence="9 11">
    <location>
        <position position="143"/>
    </location>
</feature>
<dbReference type="InterPro" id="IPR033693">
    <property type="entry name" value="PGPEP1_Glu_AS"/>
</dbReference>
<dbReference type="Proteomes" id="UP000186313">
    <property type="component" value="Unassembled WGS sequence"/>
</dbReference>
<name>A0A1Q9HNE8_9VIBR</name>
<dbReference type="NCBIfam" id="NF009676">
    <property type="entry name" value="PRK13197.1"/>
    <property type="match status" value="1"/>
</dbReference>
<dbReference type="GO" id="GO:0006508">
    <property type="term" value="P:proteolysis"/>
    <property type="evidence" value="ECO:0007669"/>
    <property type="project" value="UniProtKB-KW"/>
</dbReference>
<evidence type="ECO:0000313" key="13">
    <source>
        <dbReference type="Proteomes" id="UP000186313"/>
    </source>
</evidence>
<evidence type="ECO:0000256" key="9">
    <source>
        <dbReference type="HAMAP-Rule" id="MF_00417"/>
    </source>
</evidence>
<evidence type="ECO:0000256" key="11">
    <source>
        <dbReference type="PROSITE-ProRule" id="PRU10077"/>
    </source>
</evidence>
<organism evidence="12 13">
    <name type="scientific">Vibrio panuliri</name>
    <dbReference type="NCBI Taxonomy" id="1381081"/>
    <lineage>
        <taxon>Bacteria</taxon>
        <taxon>Pseudomonadati</taxon>
        <taxon>Pseudomonadota</taxon>
        <taxon>Gammaproteobacteria</taxon>
        <taxon>Vibrionales</taxon>
        <taxon>Vibrionaceae</taxon>
        <taxon>Vibrio</taxon>
    </lineage>
</organism>
<evidence type="ECO:0000256" key="8">
    <source>
        <dbReference type="ARBA" id="ARBA00022807"/>
    </source>
</evidence>
<dbReference type="FunFam" id="3.40.630.20:FF:000001">
    <property type="entry name" value="Pyrrolidone-carboxylate peptidase"/>
    <property type="match status" value="1"/>
</dbReference>
<dbReference type="NCBIfam" id="TIGR00504">
    <property type="entry name" value="pyro_pdase"/>
    <property type="match status" value="1"/>
</dbReference>
<keyword evidence="6 9" id="KW-0645">Protease</keyword>
<evidence type="ECO:0000256" key="4">
    <source>
        <dbReference type="ARBA" id="ARBA00006641"/>
    </source>
</evidence>
<dbReference type="CDD" id="cd00501">
    <property type="entry name" value="Peptidase_C15"/>
    <property type="match status" value="1"/>
</dbReference>
<dbReference type="AlphaFoldDB" id="A0A1Q9HNE8"/>
<evidence type="ECO:0000313" key="12">
    <source>
        <dbReference type="EMBL" id="OLQ92346.1"/>
    </source>
</evidence>
<dbReference type="Pfam" id="PF01470">
    <property type="entry name" value="Peptidase_C15"/>
    <property type="match status" value="1"/>
</dbReference>
<sequence>MKKVLITGFEPFDGASINPALEAVNKLSQTKLDGGEIVVCEVPVTRFESIDKVVAAIEMHQPDYVITVGQAAGRAGITPERVAINVDDFRIADNGGNQPIDQPVVVDGPDAYFSTLPIKAITRTLQEQGIPCQVSNTAGTFVCNHLFYGVQHYLRDKNIGHGFVHIPLLPEQDTTGNQPTMSLDVIVEGLRLVAQATINHEQDVVITAGQIC</sequence>
<gene>
    <name evidence="9" type="primary">pcp</name>
    <name evidence="12" type="ORF">BIY22_16165</name>
</gene>
<dbReference type="PROSITE" id="PS01334">
    <property type="entry name" value="PYRASE_CYS"/>
    <property type="match status" value="1"/>
</dbReference>
<evidence type="ECO:0000256" key="2">
    <source>
        <dbReference type="ARBA" id="ARBA00002280"/>
    </source>
</evidence>
<keyword evidence="5 9" id="KW-0963">Cytoplasm</keyword>
<dbReference type="HAMAP" id="MF_00417">
    <property type="entry name" value="Pyrrolid_peptidase"/>
    <property type="match status" value="1"/>
</dbReference>
<keyword evidence="7 9" id="KW-0378">Hydrolase</keyword>
<dbReference type="SUPFAM" id="SSF53182">
    <property type="entry name" value="Pyrrolidone carboxyl peptidase (pyroglutamate aminopeptidase)"/>
    <property type="match status" value="1"/>
</dbReference>
<dbReference type="RefSeq" id="WP_075706508.1">
    <property type="nucleotide sequence ID" value="NZ_MJMJ01000004.1"/>
</dbReference>
<comment type="similarity">
    <text evidence="4 9">Belongs to the peptidase C15 family.</text>
</comment>
<evidence type="ECO:0000256" key="10">
    <source>
        <dbReference type="PROSITE-ProRule" id="PRU10076"/>
    </source>
</evidence>
<dbReference type="EMBL" id="MJMJ01000004">
    <property type="protein sequence ID" value="OLQ92346.1"/>
    <property type="molecule type" value="Genomic_DNA"/>
</dbReference>
<dbReference type="GO" id="GO:0005829">
    <property type="term" value="C:cytosol"/>
    <property type="evidence" value="ECO:0007669"/>
    <property type="project" value="InterPro"/>
</dbReference>
<comment type="subcellular location">
    <subcellularLocation>
        <location evidence="3 9">Cytoplasm</location>
    </subcellularLocation>
</comment>
<comment type="catalytic activity">
    <reaction evidence="1 9 10">
        <text>Release of an N-terminal pyroglutamyl group from a polypeptide, the second amino acid generally not being Pro.</text>
        <dbReference type="EC" id="3.4.19.3"/>
    </reaction>
</comment>
<evidence type="ECO:0000256" key="7">
    <source>
        <dbReference type="ARBA" id="ARBA00022801"/>
    </source>
</evidence>
<comment type="caution">
    <text evidence="12">The sequence shown here is derived from an EMBL/GenBank/DDBJ whole genome shotgun (WGS) entry which is preliminary data.</text>
</comment>
<proteinExistence type="inferred from homology"/>
<accession>A0A1Q9HNE8</accession>
<keyword evidence="8 9" id="KW-0788">Thiol protease</keyword>
<dbReference type="Gene3D" id="3.40.630.20">
    <property type="entry name" value="Peptidase C15, pyroglutamyl peptidase I-like"/>
    <property type="match status" value="1"/>
</dbReference>
<dbReference type="PRINTS" id="PR00706">
    <property type="entry name" value="PYROGLUPTASE"/>
</dbReference>
<dbReference type="PIRSF" id="PIRSF015592">
    <property type="entry name" value="Prld-crbxl_pptds"/>
    <property type="match status" value="1"/>
</dbReference>
<dbReference type="PANTHER" id="PTHR23402:SF1">
    <property type="entry name" value="PYROGLUTAMYL-PEPTIDASE I"/>
    <property type="match status" value="1"/>
</dbReference>
<dbReference type="InterPro" id="IPR036440">
    <property type="entry name" value="Peptidase_C15-like_sf"/>
</dbReference>
<evidence type="ECO:0000256" key="1">
    <source>
        <dbReference type="ARBA" id="ARBA00001770"/>
    </source>
</evidence>
<dbReference type="PROSITE" id="PS01333">
    <property type="entry name" value="PYRASE_GLU"/>
    <property type="match status" value="1"/>
</dbReference>
<reference evidence="12 13" key="1">
    <citation type="submission" date="2016-09" db="EMBL/GenBank/DDBJ databases">
        <title>Genomic Taxonomy of the Vibrionaceae.</title>
        <authorList>
            <person name="Gonzalez-Castillo A."/>
            <person name="Gomez-Gil B."/>
            <person name="Enciso-Ibarra K."/>
        </authorList>
    </citation>
    <scope>NUCLEOTIDE SEQUENCE [LARGE SCALE GENOMIC DNA]</scope>
    <source>
        <strain evidence="12 13">CAIM 703</strain>
    </source>
</reference>
<dbReference type="OrthoDB" id="9779738at2"/>
<dbReference type="GO" id="GO:0016920">
    <property type="term" value="F:pyroglutamyl-peptidase activity"/>
    <property type="evidence" value="ECO:0007669"/>
    <property type="project" value="UniProtKB-UniRule"/>
</dbReference>
<dbReference type="InterPro" id="IPR016125">
    <property type="entry name" value="Peptidase_C15-like"/>
</dbReference>
<dbReference type="InterPro" id="IPR029762">
    <property type="entry name" value="PGP-I_bact-type"/>
</dbReference>
<evidence type="ECO:0000256" key="5">
    <source>
        <dbReference type="ARBA" id="ARBA00022490"/>
    </source>
</evidence>
<comment type="subunit">
    <text evidence="9">Homotetramer.</text>
</comment>
<dbReference type="EC" id="3.4.19.3" evidence="9"/>
<dbReference type="InterPro" id="IPR000816">
    <property type="entry name" value="Peptidase_C15"/>
</dbReference>
<evidence type="ECO:0000256" key="3">
    <source>
        <dbReference type="ARBA" id="ARBA00004496"/>
    </source>
</evidence>
<dbReference type="PANTHER" id="PTHR23402">
    <property type="entry name" value="PROTEASE FAMILY C15 PYROGLUTAMYL-PEPTIDASE I-RELATED"/>
    <property type="match status" value="1"/>
</dbReference>